<proteinExistence type="predicted"/>
<organism evidence="2 3">
    <name type="scientific">Cichlidogyrus casuarinus</name>
    <dbReference type="NCBI Taxonomy" id="1844966"/>
    <lineage>
        <taxon>Eukaryota</taxon>
        <taxon>Metazoa</taxon>
        <taxon>Spiralia</taxon>
        <taxon>Lophotrochozoa</taxon>
        <taxon>Platyhelminthes</taxon>
        <taxon>Monogenea</taxon>
        <taxon>Monopisthocotylea</taxon>
        <taxon>Dactylogyridea</taxon>
        <taxon>Ancyrocephalidae</taxon>
        <taxon>Cichlidogyrus</taxon>
    </lineage>
</organism>
<evidence type="ECO:0000313" key="3">
    <source>
        <dbReference type="Proteomes" id="UP001626550"/>
    </source>
</evidence>
<comment type="caution">
    <text evidence="2">The sequence shown here is derived from an EMBL/GenBank/DDBJ whole genome shotgun (WGS) entry which is preliminary data.</text>
</comment>
<evidence type="ECO:0000313" key="2">
    <source>
        <dbReference type="EMBL" id="KAL3315193.1"/>
    </source>
</evidence>
<keyword evidence="1" id="KW-0812">Transmembrane</keyword>
<accession>A0ABD2Q708</accession>
<keyword evidence="1" id="KW-0472">Membrane</keyword>
<keyword evidence="3" id="KW-1185">Reference proteome</keyword>
<protein>
    <submittedName>
        <fullName evidence="2">Uncharacterized protein</fullName>
    </submittedName>
</protein>
<feature type="transmembrane region" description="Helical" evidence="1">
    <location>
        <begin position="67"/>
        <end position="89"/>
    </location>
</feature>
<dbReference type="Proteomes" id="UP001626550">
    <property type="component" value="Unassembled WGS sequence"/>
</dbReference>
<dbReference type="EMBL" id="JBJKFK010000804">
    <property type="protein sequence ID" value="KAL3315193.1"/>
    <property type="molecule type" value="Genomic_DNA"/>
</dbReference>
<reference evidence="2 3" key="1">
    <citation type="submission" date="2024-11" db="EMBL/GenBank/DDBJ databases">
        <title>Adaptive evolution of stress response genes in parasites aligns with host niche diversity.</title>
        <authorList>
            <person name="Hahn C."/>
            <person name="Resl P."/>
        </authorList>
    </citation>
    <scope>NUCLEOTIDE SEQUENCE [LARGE SCALE GENOMIC DNA]</scope>
    <source>
        <strain evidence="2">EGGRZ-B1_66</strain>
        <tissue evidence="2">Body</tissue>
    </source>
</reference>
<name>A0ABD2Q708_9PLAT</name>
<sequence length="129" mass="14620">MALITVCQYETRSGRSQATYEEGLRAMAELMTDVELTQDCKKNSDATMTDNNSTNEKSWAVSPTETIAVVLVFGVYIVCVLIGVLDWWWNKRAHDKRHRAIALAKMFPNSFENVDPSLLKIKYVDDVSL</sequence>
<gene>
    <name evidence="2" type="ORF">Ciccas_006175</name>
</gene>
<evidence type="ECO:0000256" key="1">
    <source>
        <dbReference type="SAM" id="Phobius"/>
    </source>
</evidence>
<dbReference type="AlphaFoldDB" id="A0ABD2Q708"/>
<keyword evidence="1" id="KW-1133">Transmembrane helix</keyword>